<evidence type="ECO:0000313" key="2">
    <source>
        <dbReference type="Proteomes" id="UP001062846"/>
    </source>
</evidence>
<keyword evidence="2" id="KW-1185">Reference proteome</keyword>
<reference evidence="1" key="1">
    <citation type="submission" date="2022-02" db="EMBL/GenBank/DDBJ databases">
        <title>Plant Genome Project.</title>
        <authorList>
            <person name="Zhang R.-G."/>
        </authorList>
    </citation>
    <scope>NUCLEOTIDE SEQUENCE</scope>
    <source>
        <strain evidence="1">AT1</strain>
    </source>
</reference>
<gene>
    <name evidence="1" type="ORF">RHMOL_Rhmol07G0097300</name>
</gene>
<proteinExistence type="predicted"/>
<accession>A0ACC0N021</accession>
<dbReference type="Proteomes" id="UP001062846">
    <property type="component" value="Chromosome 7"/>
</dbReference>
<dbReference type="EMBL" id="CM046394">
    <property type="protein sequence ID" value="KAI8546174.1"/>
    <property type="molecule type" value="Genomic_DNA"/>
</dbReference>
<name>A0ACC0N021_RHOML</name>
<protein>
    <submittedName>
        <fullName evidence="1">Uncharacterized protein</fullName>
    </submittedName>
</protein>
<evidence type="ECO:0000313" key="1">
    <source>
        <dbReference type="EMBL" id="KAI8546174.1"/>
    </source>
</evidence>
<sequence>MGDVKKRWSVTYTKHVKQKRKVYQDGFLELHDSSHKIMLYDDCEKLLICRIVKNDDVVKSGETLEFNSYLVDIGDLEGDHKNIPNANLPERDKKITDEAGLVRGRKFKHNSVPVDRKPDSGKYKAPSCSLSPSQKIIREFKKNEMNKYGAPRNCPDPTKPSYSEWIVLYTTQITQKAKKYHDGILRVATCGSQGRQVTLYDVSKRPLDSRFLKTGEAIGSGESLAFDGHLVDIQEPEGDHKPPVDLKVQGRNCTASGRTGLSDGQETHRSSIEIGRSASSESVLPPPNCLKPVKTFMREWHALYTTQISQKAKKYHSGILRLASCNSYQMQATLLNEDGTILSHKYLKSFEDVRSGSTFELPKYLVEVGEPRTCPEGEPPKSDSSGKDLDTNFSGFHVENFKLERSVPIDKPLCDEFKKNEMNKYGAPRNCPDNTKSSFSEWIVLYTTQITQKAKKYHDGILRVATCGYQGRQVTLYDTGRRLLDSRFLKKDEVIGSGESLALDGHLVDIGEPEGDHRPPEELKVPGRNCTAGGKTGFTHGRLTQPSTSVEIENSSSSNSMSPLNGLKAIKTFTRGEPSKSASSEKDRDCSAIDVDNFKRERRVPIDNPLRDASGILSILKKTMTQEGSVPLMSTSVKECRALQSSEFIQFDPHHQVERHLVRDSNSENSEADNHGEETCKRLKPDTLLPIQITKSADFENIGELQLKYTFTSSSSVRSRASDISSPTNSDPECTDKSILRPVSSVEKPQVLDAFKLNCPDNFQPPTASVPNDGTIWNFPKSISSNVSSSCHGNPFSEELNIRTSPPPEETRWHDGDCSGGIMNSNGCKSHESSDSGRQNSKENKSTCKMDEIPSFDLGF</sequence>
<organism evidence="1 2">
    <name type="scientific">Rhododendron molle</name>
    <name type="common">Chinese azalea</name>
    <name type="synonym">Azalea mollis</name>
    <dbReference type="NCBI Taxonomy" id="49168"/>
    <lineage>
        <taxon>Eukaryota</taxon>
        <taxon>Viridiplantae</taxon>
        <taxon>Streptophyta</taxon>
        <taxon>Embryophyta</taxon>
        <taxon>Tracheophyta</taxon>
        <taxon>Spermatophyta</taxon>
        <taxon>Magnoliopsida</taxon>
        <taxon>eudicotyledons</taxon>
        <taxon>Gunneridae</taxon>
        <taxon>Pentapetalae</taxon>
        <taxon>asterids</taxon>
        <taxon>Ericales</taxon>
        <taxon>Ericaceae</taxon>
        <taxon>Ericoideae</taxon>
        <taxon>Rhodoreae</taxon>
        <taxon>Rhododendron</taxon>
    </lineage>
</organism>
<comment type="caution">
    <text evidence="1">The sequence shown here is derived from an EMBL/GenBank/DDBJ whole genome shotgun (WGS) entry which is preliminary data.</text>
</comment>